<dbReference type="Pfam" id="PF00201">
    <property type="entry name" value="UDPGT"/>
    <property type="match status" value="1"/>
</dbReference>
<dbReference type="Proteomes" id="UP000030748">
    <property type="component" value="Unassembled WGS sequence"/>
</dbReference>
<dbReference type="GO" id="GO:0035251">
    <property type="term" value="F:UDP-glucosyltransferase activity"/>
    <property type="evidence" value="ECO:0000318"/>
    <property type="project" value="GO_Central"/>
</dbReference>
<dbReference type="AlphaFoldDB" id="A0A022RQU4"/>
<comment type="similarity">
    <text evidence="1 3">Belongs to the UDP-glycosyltransferase family.</text>
</comment>
<evidence type="ECO:0000313" key="6">
    <source>
        <dbReference type="EMBL" id="EYU42867.1"/>
    </source>
</evidence>
<dbReference type="FunFam" id="3.40.50.2000:FF:000056">
    <property type="entry name" value="Glycosyltransferase"/>
    <property type="match status" value="1"/>
</dbReference>
<dbReference type="PANTHER" id="PTHR48048:SF45">
    <property type="entry name" value="GLYCOSYLTRANSFERASE"/>
    <property type="match status" value="1"/>
</dbReference>
<evidence type="ECO:0000256" key="2">
    <source>
        <dbReference type="ARBA" id="ARBA00022679"/>
    </source>
</evidence>
<dbReference type="Gene3D" id="3.40.50.2000">
    <property type="entry name" value="Glycogen Phosphorylase B"/>
    <property type="match status" value="3"/>
</dbReference>
<gene>
    <name evidence="6" type="ORF">MIMGU_mgv1a003831mg</name>
</gene>
<evidence type="ECO:0000256" key="1">
    <source>
        <dbReference type="ARBA" id="ARBA00009995"/>
    </source>
</evidence>
<keyword evidence="7" id="KW-1185">Reference proteome</keyword>
<dbReference type="CDD" id="cd03784">
    <property type="entry name" value="GT1_Gtf-like"/>
    <property type="match status" value="1"/>
</dbReference>
<dbReference type="SUPFAM" id="SSF53756">
    <property type="entry name" value="UDP-Glycosyltransferase/glycogen phosphorylase"/>
    <property type="match status" value="2"/>
</dbReference>
<proteinExistence type="inferred from homology"/>
<evidence type="ECO:0000256" key="4">
    <source>
        <dbReference type="RuleBase" id="RU362057"/>
    </source>
</evidence>
<keyword evidence="2 3" id="KW-0808">Transferase</keyword>
<evidence type="ECO:0000313" key="7">
    <source>
        <dbReference type="Proteomes" id="UP000030748"/>
    </source>
</evidence>
<feature type="region of interest" description="Disordered" evidence="5">
    <location>
        <begin position="51"/>
        <end position="89"/>
    </location>
</feature>
<dbReference type="InterPro" id="IPR035595">
    <property type="entry name" value="UDP_glycos_trans_CS"/>
</dbReference>
<dbReference type="EC" id="2.4.1.-" evidence="4"/>
<keyword evidence="3" id="KW-0328">Glycosyltransferase</keyword>
<dbReference type="InterPro" id="IPR002213">
    <property type="entry name" value="UDP_glucos_trans"/>
</dbReference>
<dbReference type="PROSITE" id="PS00375">
    <property type="entry name" value="UDPGT"/>
    <property type="match status" value="1"/>
</dbReference>
<dbReference type="STRING" id="4155.A0A022RQU4"/>
<evidence type="ECO:0000256" key="3">
    <source>
        <dbReference type="RuleBase" id="RU003718"/>
    </source>
</evidence>
<dbReference type="PANTHER" id="PTHR48048">
    <property type="entry name" value="GLYCOSYLTRANSFERASE"/>
    <property type="match status" value="1"/>
</dbReference>
<organism evidence="6 7">
    <name type="scientific">Erythranthe guttata</name>
    <name type="common">Yellow monkey flower</name>
    <name type="synonym">Mimulus guttatus</name>
    <dbReference type="NCBI Taxonomy" id="4155"/>
    <lineage>
        <taxon>Eukaryota</taxon>
        <taxon>Viridiplantae</taxon>
        <taxon>Streptophyta</taxon>
        <taxon>Embryophyta</taxon>
        <taxon>Tracheophyta</taxon>
        <taxon>Spermatophyta</taxon>
        <taxon>Magnoliopsida</taxon>
        <taxon>eudicotyledons</taxon>
        <taxon>Gunneridae</taxon>
        <taxon>Pentapetalae</taxon>
        <taxon>asterids</taxon>
        <taxon>lamiids</taxon>
        <taxon>Lamiales</taxon>
        <taxon>Phrymaceae</taxon>
        <taxon>Erythranthe</taxon>
    </lineage>
</organism>
<evidence type="ECO:0000256" key="5">
    <source>
        <dbReference type="SAM" id="MobiDB-lite"/>
    </source>
</evidence>
<sequence>MEKTELVFIPSPGLSHLIATVEMAKLLLDRDHRLSITVLIMKSPNNTAVANYTDKISSPPPDSSNTTSFRRPRFINLPGEEETTTPTTTSSSETFIFDFIDSHSTHIRKIISDIIAGQRQQPSTSRLGGLVLDMFCTKFADIADEFNIPAYVFFTSGACSLGFFRHLASLKFDQGQDLTQYKDSDTELSVPCFSVPVPAKVFPATLVKEGPMADVFLDRFRRLKDTKGIMVNTFHDLESYAVDSLQSGGKSQTPRIYPIGPVWNLYKYNSVDDDVSNWLDEQPEKSVVFLCFGTMGSFDESQVREIATALEKSGARFLWSLRKPGAKGSVDDGDDDISSWLDEHPENSVVFLCFGTMGSFEESQVREIAAALEKSGARFLWSLRKPGAKGSKRQSPTEYESFEEVLPEGFTERTKGIGRVIGWAPQVAVLSHPAVGGFVSHCGWNSILESVSLGVPIATFPMYAEQQLNAFQLVKELGMAEEIRINYKIDFKGDSPPEIVAAADIEVAIRRLMTAEEEGGGGGVRGKVKEMQSKSRAALLEGGSSYKALSLFIEDVISNAI</sequence>
<accession>A0A022RQU4</accession>
<name>A0A022RQU4_ERYGU</name>
<dbReference type="eggNOG" id="KOG1192">
    <property type="taxonomic scope" value="Eukaryota"/>
</dbReference>
<protein>
    <recommendedName>
        <fullName evidence="4">Glycosyltransferase</fullName>
        <ecNumber evidence="4">2.4.1.-</ecNumber>
    </recommendedName>
</protein>
<dbReference type="InterPro" id="IPR050481">
    <property type="entry name" value="UDP-glycosyltransf_plant"/>
</dbReference>
<reference evidence="6 7" key="1">
    <citation type="journal article" date="2013" name="Proc. Natl. Acad. Sci. U.S.A.">
        <title>Fine-scale variation in meiotic recombination in Mimulus inferred from population shotgun sequencing.</title>
        <authorList>
            <person name="Hellsten U."/>
            <person name="Wright K.M."/>
            <person name="Jenkins J."/>
            <person name="Shu S."/>
            <person name="Yuan Y."/>
            <person name="Wessler S.R."/>
            <person name="Schmutz J."/>
            <person name="Willis J.H."/>
            <person name="Rokhsar D.S."/>
        </authorList>
    </citation>
    <scope>NUCLEOTIDE SEQUENCE [LARGE SCALE GENOMIC DNA]</scope>
    <source>
        <strain evidence="7">cv. DUN x IM62</strain>
    </source>
</reference>
<dbReference type="EMBL" id="KI630276">
    <property type="protein sequence ID" value="EYU42867.1"/>
    <property type="molecule type" value="Genomic_DNA"/>
</dbReference>